<sequence>MLIISAKDLLKRCENVSCEFQILDFCQLIKHSIMIVVSLNLFKEKDKEDSSKIKATLDVVLVNQSVDIGAEALKEITGTETTRIQHTHKIDKAFSAVDETEPIGQALMELGSPVNDVLDKIESFVKIIDEVSKIHPFAKIGWAVVSSLYKHQCKTDQNVINLVIKLKEAISYAELAWSSKEKTQHLEEAIIILLQQTIRVTFLNRK</sequence>
<gene>
    <name evidence="1" type="ORF">BT96DRAFT_428464</name>
</gene>
<proteinExistence type="predicted"/>
<reference evidence="1" key="1">
    <citation type="journal article" date="2019" name="Environ. Microbiol.">
        <title>Fungal ecological strategies reflected in gene transcription - a case study of two litter decomposers.</title>
        <authorList>
            <person name="Barbi F."/>
            <person name="Kohler A."/>
            <person name="Barry K."/>
            <person name="Baskaran P."/>
            <person name="Daum C."/>
            <person name="Fauchery L."/>
            <person name="Ihrmark K."/>
            <person name="Kuo A."/>
            <person name="LaButti K."/>
            <person name="Lipzen A."/>
            <person name="Morin E."/>
            <person name="Grigoriev I.V."/>
            <person name="Henrissat B."/>
            <person name="Lindahl B."/>
            <person name="Martin F."/>
        </authorList>
    </citation>
    <scope>NUCLEOTIDE SEQUENCE</scope>
    <source>
        <strain evidence="1">JB14</strain>
    </source>
</reference>
<dbReference type="OrthoDB" id="163438at2759"/>
<name>A0A6A4GSG0_9AGAR</name>
<evidence type="ECO:0000313" key="1">
    <source>
        <dbReference type="EMBL" id="KAE9388681.1"/>
    </source>
</evidence>
<evidence type="ECO:0000313" key="2">
    <source>
        <dbReference type="Proteomes" id="UP000799118"/>
    </source>
</evidence>
<keyword evidence="2" id="KW-1185">Reference proteome</keyword>
<dbReference type="AlphaFoldDB" id="A0A6A4GSG0"/>
<organism evidence="1 2">
    <name type="scientific">Gymnopus androsaceus JB14</name>
    <dbReference type="NCBI Taxonomy" id="1447944"/>
    <lineage>
        <taxon>Eukaryota</taxon>
        <taxon>Fungi</taxon>
        <taxon>Dikarya</taxon>
        <taxon>Basidiomycota</taxon>
        <taxon>Agaricomycotina</taxon>
        <taxon>Agaricomycetes</taxon>
        <taxon>Agaricomycetidae</taxon>
        <taxon>Agaricales</taxon>
        <taxon>Marasmiineae</taxon>
        <taxon>Omphalotaceae</taxon>
        <taxon>Gymnopus</taxon>
    </lineage>
</organism>
<protein>
    <submittedName>
        <fullName evidence="1">Uncharacterized protein</fullName>
    </submittedName>
</protein>
<dbReference type="EMBL" id="ML769732">
    <property type="protein sequence ID" value="KAE9388681.1"/>
    <property type="molecule type" value="Genomic_DNA"/>
</dbReference>
<accession>A0A6A4GSG0</accession>
<dbReference type="Proteomes" id="UP000799118">
    <property type="component" value="Unassembled WGS sequence"/>
</dbReference>